<dbReference type="InterPro" id="IPR009057">
    <property type="entry name" value="Homeodomain-like_sf"/>
</dbReference>
<keyword evidence="2 4" id="KW-0238">DNA-binding</keyword>
<dbReference type="Gene3D" id="1.10.357.10">
    <property type="entry name" value="Tetracycline Repressor, domain 2"/>
    <property type="match status" value="1"/>
</dbReference>
<dbReference type="InterPro" id="IPR001647">
    <property type="entry name" value="HTH_TetR"/>
</dbReference>
<feature type="DNA-binding region" description="H-T-H motif" evidence="4">
    <location>
        <begin position="51"/>
        <end position="70"/>
    </location>
</feature>
<dbReference type="SUPFAM" id="SSF48498">
    <property type="entry name" value="Tetracyclin repressor-like, C-terminal domain"/>
    <property type="match status" value="1"/>
</dbReference>
<protein>
    <submittedName>
        <fullName evidence="6">Transcriptional regulator</fullName>
    </submittedName>
</protein>
<dbReference type="PANTHER" id="PTHR30055">
    <property type="entry name" value="HTH-TYPE TRANSCRIPTIONAL REGULATOR RUTR"/>
    <property type="match status" value="1"/>
</dbReference>
<feature type="domain" description="HTH tetR-type" evidence="5">
    <location>
        <begin position="29"/>
        <end position="88"/>
    </location>
</feature>
<comment type="caution">
    <text evidence="6">The sequence shown here is derived from an EMBL/GenBank/DDBJ whole genome shotgun (WGS) entry which is preliminary data.</text>
</comment>
<sequence length="235" mass="25694">MPVDATRVAVRLSAPTGDARADRWRAHRATVREELIEATLRAIDEYGPDLSIDDVVKTAGVPRPKLYRFFTDKETLFAAVGDRMQELIVQRVIPCFHVTATALELVRSALAGYIDLVDERPNLFRFVVGSHFSDDHSRTKLLENGRNLSSAMTEVLAAMLRMHGGDADHLEYTADAILGAVALGVLRWLNEPTISKDELTAQLTPVIWGAVSAAATARGVVIAPDEQMALFGTAD</sequence>
<dbReference type="InterPro" id="IPR036271">
    <property type="entry name" value="Tet_transcr_reg_TetR-rel_C_sf"/>
</dbReference>
<evidence type="ECO:0000256" key="4">
    <source>
        <dbReference type="PROSITE-ProRule" id="PRU00335"/>
    </source>
</evidence>
<name>A0A0D1LD16_9MYCO</name>
<dbReference type="InterPro" id="IPR050109">
    <property type="entry name" value="HTH-type_TetR-like_transc_reg"/>
</dbReference>
<dbReference type="Proteomes" id="UP000032221">
    <property type="component" value="Unassembled WGS sequence"/>
</dbReference>
<keyword evidence="1" id="KW-0805">Transcription regulation</keyword>
<evidence type="ECO:0000256" key="3">
    <source>
        <dbReference type="ARBA" id="ARBA00023163"/>
    </source>
</evidence>
<accession>A0A0D1LD16</accession>
<evidence type="ECO:0000313" key="7">
    <source>
        <dbReference type="Proteomes" id="UP000032221"/>
    </source>
</evidence>
<dbReference type="SUPFAM" id="SSF46689">
    <property type="entry name" value="Homeodomain-like"/>
    <property type="match status" value="1"/>
</dbReference>
<dbReference type="PATRIC" id="fig|280871.6.peg.462"/>
<reference evidence="6 7" key="1">
    <citation type="submission" date="2015-01" db="EMBL/GenBank/DDBJ databases">
        <title>Genome sequence of Mycobacterium llatzerense and Mycobacterium immunogenum recovered from brain abscess.</title>
        <authorList>
            <person name="Greninger A.L."/>
            <person name="Langelier C."/>
            <person name="Cunningham G."/>
            <person name="Chiu C.Y."/>
            <person name="Miller S."/>
        </authorList>
    </citation>
    <scope>NUCLEOTIDE SEQUENCE [LARGE SCALE GENOMIC DNA]</scope>
    <source>
        <strain evidence="6 7">CLUC14</strain>
    </source>
</reference>
<evidence type="ECO:0000259" key="5">
    <source>
        <dbReference type="PROSITE" id="PS50977"/>
    </source>
</evidence>
<dbReference type="STRING" id="280871.TL10_02270"/>
<dbReference type="EMBL" id="JXST01000002">
    <property type="protein sequence ID" value="KIU18655.1"/>
    <property type="molecule type" value="Genomic_DNA"/>
</dbReference>
<dbReference type="GO" id="GO:0000976">
    <property type="term" value="F:transcription cis-regulatory region binding"/>
    <property type="evidence" value="ECO:0007669"/>
    <property type="project" value="TreeGrafter"/>
</dbReference>
<dbReference type="PANTHER" id="PTHR30055:SF160">
    <property type="entry name" value="TRANSCRIPTIONAL REGULATORY PROTEIN (PROBABLY ASNC-FAMILY)-RELATED"/>
    <property type="match status" value="1"/>
</dbReference>
<organism evidence="6 7">
    <name type="scientific">Mycolicibacterium llatzerense</name>
    <dbReference type="NCBI Taxonomy" id="280871"/>
    <lineage>
        <taxon>Bacteria</taxon>
        <taxon>Bacillati</taxon>
        <taxon>Actinomycetota</taxon>
        <taxon>Actinomycetes</taxon>
        <taxon>Mycobacteriales</taxon>
        <taxon>Mycobacteriaceae</taxon>
        <taxon>Mycolicibacterium</taxon>
    </lineage>
</organism>
<keyword evidence="7" id="KW-1185">Reference proteome</keyword>
<evidence type="ECO:0000313" key="6">
    <source>
        <dbReference type="EMBL" id="KIU18655.1"/>
    </source>
</evidence>
<dbReference type="RefSeq" id="WP_043984348.1">
    <property type="nucleotide sequence ID" value="NZ_JXST01000002.1"/>
</dbReference>
<dbReference type="GO" id="GO:0003700">
    <property type="term" value="F:DNA-binding transcription factor activity"/>
    <property type="evidence" value="ECO:0007669"/>
    <property type="project" value="TreeGrafter"/>
</dbReference>
<keyword evidence="3" id="KW-0804">Transcription</keyword>
<dbReference type="Pfam" id="PF21943">
    <property type="entry name" value="TetR_C_46"/>
    <property type="match status" value="1"/>
</dbReference>
<dbReference type="Pfam" id="PF00440">
    <property type="entry name" value="TetR_N"/>
    <property type="match status" value="1"/>
</dbReference>
<evidence type="ECO:0000256" key="2">
    <source>
        <dbReference type="ARBA" id="ARBA00023125"/>
    </source>
</evidence>
<dbReference type="InterPro" id="IPR054129">
    <property type="entry name" value="DesT_TetR_C"/>
</dbReference>
<proteinExistence type="predicted"/>
<gene>
    <name evidence="6" type="ORF">TL10_02270</name>
</gene>
<evidence type="ECO:0000256" key="1">
    <source>
        <dbReference type="ARBA" id="ARBA00023015"/>
    </source>
</evidence>
<dbReference type="PROSITE" id="PS50977">
    <property type="entry name" value="HTH_TETR_2"/>
    <property type="match status" value="1"/>
</dbReference>
<dbReference type="OrthoDB" id="4542604at2"/>
<dbReference type="AlphaFoldDB" id="A0A0D1LD16"/>